<dbReference type="Gene3D" id="1.40.20.10">
    <property type="entry name" value="CHAD domain"/>
    <property type="match status" value="1"/>
</dbReference>
<dbReference type="PROSITE" id="PS51707">
    <property type="entry name" value="CYTH"/>
    <property type="match status" value="1"/>
</dbReference>
<evidence type="ECO:0000313" key="5">
    <source>
        <dbReference type="Proteomes" id="UP000228758"/>
    </source>
</evidence>
<protein>
    <submittedName>
        <fullName evidence="4">CHAD domain-containing protein</fullName>
    </submittedName>
</protein>
<dbReference type="SMART" id="SM01118">
    <property type="entry name" value="CYTH"/>
    <property type="match status" value="1"/>
</dbReference>
<dbReference type="SMART" id="SM00880">
    <property type="entry name" value="CHAD"/>
    <property type="match status" value="1"/>
</dbReference>
<keyword evidence="1" id="KW-0175">Coiled coil</keyword>
<organism evidence="4 5">
    <name type="scientific">Diaminobutyricimonas aerilata</name>
    <dbReference type="NCBI Taxonomy" id="1162967"/>
    <lineage>
        <taxon>Bacteria</taxon>
        <taxon>Bacillati</taxon>
        <taxon>Actinomycetota</taxon>
        <taxon>Actinomycetes</taxon>
        <taxon>Micrococcales</taxon>
        <taxon>Microbacteriaceae</taxon>
        <taxon>Diaminobutyricimonas</taxon>
    </lineage>
</organism>
<comment type="caution">
    <text evidence="4">The sequence shown here is derived from an EMBL/GenBank/DDBJ whole genome shotgun (WGS) entry which is preliminary data.</text>
</comment>
<proteinExistence type="predicted"/>
<evidence type="ECO:0000256" key="1">
    <source>
        <dbReference type="SAM" id="Coils"/>
    </source>
</evidence>
<dbReference type="RefSeq" id="WP_100364797.1">
    <property type="nucleotide sequence ID" value="NZ_PGFF01000001.1"/>
</dbReference>
<evidence type="ECO:0000259" key="3">
    <source>
        <dbReference type="PROSITE" id="PS51708"/>
    </source>
</evidence>
<dbReference type="Proteomes" id="UP000228758">
    <property type="component" value="Unassembled WGS sequence"/>
</dbReference>
<evidence type="ECO:0000259" key="2">
    <source>
        <dbReference type="PROSITE" id="PS51707"/>
    </source>
</evidence>
<dbReference type="SUPFAM" id="SSF55154">
    <property type="entry name" value="CYTH-like phosphatases"/>
    <property type="match status" value="1"/>
</dbReference>
<dbReference type="InterPro" id="IPR023577">
    <property type="entry name" value="CYTH_domain"/>
</dbReference>
<dbReference type="EMBL" id="PGFF01000001">
    <property type="protein sequence ID" value="PJJ72630.1"/>
    <property type="molecule type" value="Genomic_DNA"/>
</dbReference>
<dbReference type="InterPro" id="IPR007899">
    <property type="entry name" value="CHAD_dom"/>
</dbReference>
<dbReference type="AlphaFoldDB" id="A0A2M9CL61"/>
<gene>
    <name evidence="4" type="ORF">CLV46_2204</name>
</gene>
<dbReference type="InterPro" id="IPR033469">
    <property type="entry name" value="CYTH-like_dom_sf"/>
</dbReference>
<name>A0A2M9CL61_9MICO</name>
<dbReference type="PANTHER" id="PTHR39339">
    <property type="entry name" value="SLR1444 PROTEIN"/>
    <property type="match status" value="1"/>
</dbReference>
<reference evidence="4 5" key="1">
    <citation type="submission" date="2017-11" db="EMBL/GenBank/DDBJ databases">
        <title>Genomic Encyclopedia of Archaeal and Bacterial Type Strains, Phase II (KMG-II): From Individual Species to Whole Genera.</title>
        <authorList>
            <person name="Goeker M."/>
        </authorList>
    </citation>
    <scope>NUCLEOTIDE SEQUENCE [LARGE SCALE GENOMIC DNA]</scope>
    <source>
        <strain evidence="4 5">DSM 27393</strain>
    </source>
</reference>
<dbReference type="Gene3D" id="2.40.320.10">
    <property type="entry name" value="Hypothetical Protein Pfu-838710-001"/>
    <property type="match status" value="1"/>
</dbReference>
<dbReference type="PROSITE" id="PS51708">
    <property type="entry name" value="CHAD"/>
    <property type="match status" value="1"/>
</dbReference>
<dbReference type="OrthoDB" id="9777271at2"/>
<sequence length="496" mass="53221">MAVSRSLESERKYDVDDRIAVPPLARFGEVHPEETVILRAVYFDTERRDLARRLITLRRRAGGGDEGWHIKLPARLGRVELHAPLADEPPAELLTHVAGVLRGRPLREVARLSTSRTVTRVHGDDGEPLFEVADDLVSATDVGTGILRIWREWEVELLSGAPEGGKKRAALLDAVQRELETAGAEPASSASKLARALGRSSLTDLPPVAAAGRDSSALEIARALIAAQLDALVAADPGARTDETDGVHALRTAIRRVRAVLAALRGVLDASAVDPVRDALGEVGRALGRARDAEVRRARLTALLGAEAEAVGDELAELGPALIGEALDEYRTAYEAVTEVLDSPRWFDALDALDDLVARPPLGENALEPGRPLVREQLLRAARRAEKRWKKADDDASRHAARKAARRTRYLAEALTSDAAPLFGGKVRALGEAAEALQDALGEHRDASALAARLGTSDAPGHLRALADSENDAARAALREAKRAAKRFREAGAALD</sequence>
<feature type="domain" description="CHAD" evidence="3">
    <location>
        <begin position="214"/>
        <end position="496"/>
    </location>
</feature>
<accession>A0A2M9CL61</accession>
<keyword evidence="5" id="KW-1185">Reference proteome</keyword>
<dbReference type="CDD" id="cd07374">
    <property type="entry name" value="CYTH-like_Pase"/>
    <property type="match status" value="1"/>
</dbReference>
<dbReference type="InterPro" id="IPR038186">
    <property type="entry name" value="CHAD_dom_sf"/>
</dbReference>
<evidence type="ECO:0000313" key="4">
    <source>
        <dbReference type="EMBL" id="PJJ72630.1"/>
    </source>
</evidence>
<feature type="domain" description="CYTH" evidence="2">
    <location>
        <begin position="6"/>
        <end position="200"/>
    </location>
</feature>
<dbReference type="Pfam" id="PF01928">
    <property type="entry name" value="CYTH"/>
    <property type="match status" value="1"/>
</dbReference>
<feature type="coiled-coil region" evidence="1">
    <location>
        <begin position="464"/>
        <end position="491"/>
    </location>
</feature>
<dbReference type="PANTHER" id="PTHR39339:SF1">
    <property type="entry name" value="CHAD DOMAIN-CONTAINING PROTEIN"/>
    <property type="match status" value="1"/>
</dbReference>
<dbReference type="Pfam" id="PF05235">
    <property type="entry name" value="CHAD"/>
    <property type="match status" value="1"/>
</dbReference>